<evidence type="ECO:0000256" key="2">
    <source>
        <dbReference type="ARBA" id="ARBA00023015"/>
    </source>
</evidence>
<dbReference type="GO" id="GO:0016251">
    <property type="term" value="F:RNA polymerase II general transcription initiation factor activity"/>
    <property type="evidence" value="ECO:0007669"/>
    <property type="project" value="TreeGrafter"/>
</dbReference>
<evidence type="ECO:0000313" key="10">
    <source>
        <dbReference type="Proteomes" id="UP000324897"/>
    </source>
</evidence>
<dbReference type="Pfam" id="PF05793">
    <property type="entry name" value="TFIIF_alpha"/>
    <property type="match status" value="1"/>
</dbReference>
<organism evidence="9 10">
    <name type="scientific">Eragrostis curvula</name>
    <name type="common">weeping love grass</name>
    <dbReference type="NCBI Taxonomy" id="38414"/>
    <lineage>
        <taxon>Eukaryota</taxon>
        <taxon>Viridiplantae</taxon>
        <taxon>Streptophyta</taxon>
        <taxon>Embryophyta</taxon>
        <taxon>Tracheophyta</taxon>
        <taxon>Spermatophyta</taxon>
        <taxon>Magnoliopsida</taxon>
        <taxon>Liliopsida</taxon>
        <taxon>Poales</taxon>
        <taxon>Poaceae</taxon>
        <taxon>PACMAD clade</taxon>
        <taxon>Chloridoideae</taxon>
        <taxon>Eragrostideae</taxon>
        <taxon>Eragrostidinae</taxon>
        <taxon>Eragrostis</taxon>
    </lineage>
</organism>
<protein>
    <recommendedName>
        <fullName evidence="7">Transcription initiation factor IIF subunit alpha</fullName>
    </recommendedName>
</protein>
<reference evidence="9 10" key="1">
    <citation type="journal article" date="2019" name="Sci. Rep.">
        <title>A high-quality genome of Eragrostis curvula grass provides insights into Poaceae evolution and supports new strategies to enhance forage quality.</title>
        <authorList>
            <person name="Carballo J."/>
            <person name="Santos B.A.C.M."/>
            <person name="Zappacosta D."/>
            <person name="Garbus I."/>
            <person name="Selva J.P."/>
            <person name="Gallo C.A."/>
            <person name="Diaz A."/>
            <person name="Albertini E."/>
            <person name="Caccamo M."/>
            <person name="Echenique V."/>
        </authorList>
    </citation>
    <scope>NUCLEOTIDE SEQUENCE [LARGE SCALE GENOMIC DNA]</scope>
    <source>
        <strain evidence="10">cv. Victoria</strain>
        <tissue evidence="9">Leaf</tissue>
    </source>
</reference>
<keyword evidence="5 7" id="KW-0539">Nucleus</keyword>
<dbReference type="GO" id="GO:0001096">
    <property type="term" value="F:TFIIF-class transcription factor complex binding"/>
    <property type="evidence" value="ECO:0007669"/>
    <property type="project" value="TreeGrafter"/>
</dbReference>
<sequence length="534" mass="58969">MASGGASASLALKAACEGCGSASELYGTACRHTTLCRTCGAAMARARGCCAICAAPVTTLIREYAVRVDTSSEKAYSIGRFNTGLPPLSKKKNAGKNRWSLRKEGLQGRQLTGNMREKYYNRKPWILEDETGEYQYQGQTEGSQSATATYYLLMMQGKEFNAIPVGSWYNFSKVAQYKQLTLEEAEEKMNRRRSSASGYERWMMKVAANGAAAFSSDVKKLDNVNEGTTGGVHPKKGDKNEDGDQSDKGEEREEEGTARKNRHGLTTKGIEEDDEEGGKDRDFDLDDEIEKGDDWEHEEIFTDDDEALDIDTEERLDLADPEGAPPEIKQDDNENELGDSGSNLSKSGQELKKLLRRAAGLESDEDDKDTDEDDPPSPVFGPKQIVQPKSEPEDIKPAKPTPQHAQNVTPAFKTTQKRKPGGDDISNSAASKKIKIEPEMKTSVVKVETQSSLEPASGTSLTARATNSSPITEEEIRTVLLAVAPITTQDLVSKFKSRLRTQEEKKEFGAILTKLTYMMKTKNCNYIVLRKDYK</sequence>
<evidence type="ECO:0000256" key="5">
    <source>
        <dbReference type="ARBA" id="ARBA00023242"/>
    </source>
</evidence>
<gene>
    <name evidence="9" type="ORF">EJB05_07315</name>
</gene>
<dbReference type="InterPro" id="IPR036390">
    <property type="entry name" value="WH_DNA-bd_sf"/>
</dbReference>
<comment type="function">
    <text evidence="6 7">TFIIF is a general transcription initiation factor that binds to RNA polymerase II and helps to recruit it to the initiation complex in collaboration with TFIIB. It promotes transcription elongation.</text>
</comment>
<name>A0A5J9WHM1_9POAL</name>
<feature type="compositionally biased region" description="Polar residues" evidence="8">
    <location>
        <begin position="403"/>
        <end position="414"/>
    </location>
</feature>
<dbReference type="SUPFAM" id="SSF50916">
    <property type="entry name" value="Rap30/74 interaction domains"/>
    <property type="match status" value="1"/>
</dbReference>
<dbReference type="Proteomes" id="UP000324897">
    <property type="component" value="Chromosome 5"/>
</dbReference>
<evidence type="ECO:0000256" key="4">
    <source>
        <dbReference type="ARBA" id="ARBA00023163"/>
    </source>
</evidence>
<dbReference type="EMBL" id="RWGY01000004">
    <property type="protein sequence ID" value="TVU47708.1"/>
    <property type="molecule type" value="Genomic_DNA"/>
</dbReference>
<comment type="similarity">
    <text evidence="7">Belongs to the TFIIF alpha subunit family.</text>
</comment>
<dbReference type="PANTHER" id="PTHR13011:SF4">
    <property type="entry name" value="TRANSCRIPTION INITIATION FACTOR IIF SUBUNIT ALPHA"/>
    <property type="match status" value="1"/>
</dbReference>
<dbReference type="GO" id="GO:0003677">
    <property type="term" value="F:DNA binding"/>
    <property type="evidence" value="ECO:0007669"/>
    <property type="project" value="UniProtKB-KW"/>
</dbReference>
<keyword evidence="3 7" id="KW-0238">DNA-binding</keyword>
<keyword evidence="4 7" id="KW-0804">Transcription</keyword>
<dbReference type="Gramene" id="TVU47708">
    <property type="protein sequence ID" value="TVU47708"/>
    <property type="gene ID" value="EJB05_07315"/>
</dbReference>
<evidence type="ECO:0000256" key="8">
    <source>
        <dbReference type="SAM" id="MobiDB-lite"/>
    </source>
</evidence>
<proteinExistence type="inferred from homology"/>
<evidence type="ECO:0000256" key="3">
    <source>
        <dbReference type="ARBA" id="ARBA00023125"/>
    </source>
</evidence>
<accession>A0A5J9WHM1</accession>
<feature type="compositionally biased region" description="Acidic residues" evidence="8">
    <location>
        <begin position="362"/>
        <end position="375"/>
    </location>
</feature>
<keyword evidence="10" id="KW-1185">Reference proteome</keyword>
<comment type="caution">
    <text evidence="9">The sequence shown here is derived from an EMBL/GenBank/DDBJ whole genome shotgun (WGS) entry which is preliminary data.</text>
</comment>
<dbReference type="SUPFAM" id="SSF46785">
    <property type="entry name" value="Winged helix' DNA-binding domain"/>
    <property type="match status" value="1"/>
</dbReference>
<dbReference type="AlphaFoldDB" id="A0A5J9WHM1"/>
<dbReference type="Gene3D" id="1.10.10.10">
    <property type="entry name" value="Winged helix-like DNA-binding domain superfamily/Winged helix DNA-binding domain"/>
    <property type="match status" value="1"/>
</dbReference>
<evidence type="ECO:0000313" key="9">
    <source>
        <dbReference type="EMBL" id="TVU47708.1"/>
    </source>
</evidence>
<comment type="subcellular location">
    <subcellularLocation>
        <location evidence="1 7">Nucleus</location>
    </subcellularLocation>
</comment>
<evidence type="ECO:0000256" key="6">
    <source>
        <dbReference type="ARBA" id="ARBA00025232"/>
    </source>
</evidence>
<feature type="region of interest" description="Disordered" evidence="8">
    <location>
        <begin position="224"/>
        <end position="434"/>
    </location>
</feature>
<feature type="region of interest" description="Disordered" evidence="8">
    <location>
        <begin position="449"/>
        <end position="469"/>
    </location>
</feature>
<dbReference type="InterPro" id="IPR036388">
    <property type="entry name" value="WH-like_DNA-bd_sf"/>
</dbReference>
<evidence type="ECO:0000256" key="1">
    <source>
        <dbReference type="ARBA" id="ARBA00004123"/>
    </source>
</evidence>
<evidence type="ECO:0000256" key="7">
    <source>
        <dbReference type="RuleBase" id="RU366044"/>
    </source>
</evidence>
<dbReference type="GO" id="GO:0006367">
    <property type="term" value="P:transcription initiation at RNA polymerase II promoter"/>
    <property type="evidence" value="ECO:0007669"/>
    <property type="project" value="InterPro"/>
</dbReference>
<dbReference type="GO" id="GO:0032968">
    <property type="term" value="P:positive regulation of transcription elongation by RNA polymerase II"/>
    <property type="evidence" value="ECO:0007669"/>
    <property type="project" value="InterPro"/>
</dbReference>
<feature type="compositionally biased region" description="Acidic residues" evidence="8">
    <location>
        <begin position="271"/>
        <end position="291"/>
    </location>
</feature>
<feature type="compositionally biased region" description="Acidic residues" evidence="8">
    <location>
        <begin position="301"/>
        <end position="312"/>
    </location>
</feature>
<dbReference type="InterPro" id="IPR011039">
    <property type="entry name" value="TFIIF_interaction"/>
</dbReference>
<feature type="compositionally biased region" description="Basic and acidic residues" evidence="8">
    <location>
        <begin position="235"/>
        <end position="258"/>
    </location>
</feature>
<dbReference type="OrthoDB" id="76676at2759"/>
<dbReference type="InterPro" id="IPR008851">
    <property type="entry name" value="TFIIF-alpha"/>
</dbReference>
<keyword evidence="2 7" id="KW-0805">Transcription regulation</keyword>
<dbReference type="GO" id="GO:0005674">
    <property type="term" value="C:transcription factor TFIIF complex"/>
    <property type="evidence" value="ECO:0007669"/>
    <property type="project" value="TreeGrafter"/>
</dbReference>
<dbReference type="PANTHER" id="PTHR13011">
    <property type="entry name" value="TFIIF-ALPHA"/>
    <property type="match status" value="1"/>
</dbReference>